<reference evidence="2 3" key="1">
    <citation type="submission" date="2017-09" db="EMBL/GenBank/DDBJ databases">
        <title>Genomics of the genus Arcobacter.</title>
        <authorList>
            <person name="Perez-Cataluna A."/>
            <person name="Figueras M.J."/>
            <person name="Salas-Masso N."/>
        </authorList>
    </citation>
    <scope>NUCLEOTIDE SEQUENCE [LARGE SCALE GENOMIC DNA]</scope>
    <source>
        <strain evidence="2 3">CECT 7834</strain>
    </source>
</reference>
<dbReference type="Proteomes" id="UP000290378">
    <property type="component" value="Unassembled WGS sequence"/>
</dbReference>
<keyword evidence="3" id="KW-1185">Reference proteome</keyword>
<dbReference type="SUPFAM" id="SSF52172">
    <property type="entry name" value="CheY-like"/>
    <property type="match status" value="1"/>
</dbReference>
<dbReference type="GO" id="GO:0000160">
    <property type="term" value="P:phosphorelay signal transduction system"/>
    <property type="evidence" value="ECO:0007669"/>
    <property type="project" value="InterPro"/>
</dbReference>
<dbReference type="SUPFAM" id="SSF55785">
    <property type="entry name" value="PYP-like sensor domain (PAS domain)"/>
    <property type="match status" value="1"/>
</dbReference>
<dbReference type="RefSeq" id="WP_129014231.1">
    <property type="nucleotide sequence ID" value="NZ_CBCSEI010000013.1"/>
</dbReference>
<evidence type="ECO:0000256" key="1">
    <source>
        <dbReference type="PROSITE-ProRule" id="PRU00169"/>
    </source>
</evidence>
<organism evidence="2 3">
    <name type="scientific">Arcobacter cloacae</name>
    <dbReference type="NCBI Taxonomy" id="1054034"/>
    <lineage>
        <taxon>Bacteria</taxon>
        <taxon>Pseudomonadati</taxon>
        <taxon>Campylobacterota</taxon>
        <taxon>Epsilonproteobacteria</taxon>
        <taxon>Campylobacterales</taxon>
        <taxon>Arcobacteraceae</taxon>
        <taxon>Arcobacter</taxon>
    </lineage>
</organism>
<dbReference type="Gene3D" id="3.30.450.20">
    <property type="entry name" value="PAS domain"/>
    <property type="match status" value="1"/>
</dbReference>
<dbReference type="InterPro" id="IPR001789">
    <property type="entry name" value="Sig_transdc_resp-reg_receiver"/>
</dbReference>
<comment type="caution">
    <text evidence="1">Lacks conserved residue(s) required for the propagation of feature annotation.</text>
</comment>
<dbReference type="Pfam" id="PF13426">
    <property type="entry name" value="PAS_9"/>
    <property type="match status" value="1"/>
</dbReference>
<dbReference type="PROSITE" id="PS50110">
    <property type="entry name" value="RESPONSE_REGULATORY"/>
    <property type="match status" value="1"/>
</dbReference>
<accession>A0A6M8NPQ8</accession>
<dbReference type="EMBL" id="NXII01000017">
    <property type="protein sequence ID" value="RXI38910.1"/>
    <property type="molecule type" value="Genomic_DNA"/>
</dbReference>
<sequence length="420" mass="49806">MNDFLKKLNILYMDNDYSSRKNIYTKFDSYLNNIYFSVNEKESTDIYHNLLSQKIRLDAIICELKEQSFQTVINLLKKIRIINEDIPILLLVEDLPKEQLFEIIQFDVSGYFTKPVNTQKVLNKLNDVCHKYHQNETIKKQKQELEQYLKAVDNVAIVTKTDLKGKITFINELFVETSKYHADELLGKSQNIIRHPSTPKEIFTDMWSTIKQGKVWNGNIKNLAKDGSEYFVNATIFPIYDDLGENIIEYIAIRFLTTKEELIKREFRKKVMTNIQDFKKKELEYLSLIKTMHQQINYFKQNDTTALQKKNEELEINNKKLKSQLQHFEKEIKTIRDGNYSTVNIANQKVKKLTDEFKNLQIKYSSSEKALKKFYEELNNKKEKIVDLETRLTEKNKQIENLFEVIEQKDKDLKKLLETS</sequence>
<protein>
    <submittedName>
        <fullName evidence="2">Uncharacterized protein</fullName>
    </submittedName>
</protein>
<evidence type="ECO:0000313" key="2">
    <source>
        <dbReference type="EMBL" id="RXI38910.1"/>
    </source>
</evidence>
<dbReference type="PROSITE" id="PS50112">
    <property type="entry name" value="PAS"/>
    <property type="match status" value="1"/>
</dbReference>
<dbReference type="InterPro" id="IPR011006">
    <property type="entry name" value="CheY-like_superfamily"/>
</dbReference>
<evidence type="ECO:0000313" key="3">
    <source>
        <dbReference type="Proteomes" id="UP000290378"/>
    </source>
</evidence>
<dbReference type="Gene3D" id="3.40.50.2300">
    <property type="match status" value="1"/>
</dbReference>
<comment type="caution">
    <text evidence="2">The sequence shown here is derived from an EMBL/GenBank/DDBJ whole genome shotgun (WGS) entry which is preliminary data.</text>
</comment>
<dbReference type="InterPro" id="IPR000014">
    <property type="entry name" value="PAS"/>
</dbReference>
<proteinExistence type="predicted"/>
<dbReference type="Gene3D" id="1.10.287.1490">
    <property type="match status" value="1"/>
</dbReference>
<dbReference type="NCBIfam" id="TIGR00229">
    <property type="entry name" value="sensory_box"/>
    <property type="match status" value="1"/>
</dbReference>
<dbReference type="AlphaFoldDB" id="A0A6M8NPQ8"/>
<dbReference type="InterPro" id="IPR035965">
    <property type="entry name" value="PAS-like_dom_sf"/>
</dbReference>
<dbReference type="CDD" id="cd00130">
    <property type="entry name" value="PAS"/>
    <property type="match status" value="1"/>
</dbReference>
<gene>
    <name evidence="2" type="ORF">CP963_10925</name>
</gene>
<name>A0A6M8NPQ8_9BACT</name>